<proteinExistence type="predicted"/>
<dbReference type="EMBL" id="CP096983">
    <property type="protein sequence ID" value="URZ11604.1"/>
    <property type="molecule type" value="Genomic_DNA"/>
</dbReference>
<accession>A0A1S8M9F0</accession>
<organism evidence="1 2">
    <name type="scientific">Clostridium felsineum</name>
    <dbReference type="NCBI Taxonomy" id="36839"/>
    <lineage>
        <taxon>Bacteria</taxon>
        <taxon>Bacillati</taxon>
        <taxon>Bacillota</taxon>
        <taxon>Clostridia</taxon>
        <taxon>Eubacteriales</taxon>
        <taxon>Clostridiaceae</taxon>
        <taxon>Clostridium</taxon>
    </lineage>
</organism>
<name>A0A1S8M9F0_9CLOT</name>
<dbReference type="AlphaFoldDB" id="A0A1S8M9F0"/>
<dbReference type="KEGG" id="crw:CROST_023210"/>
<dbReference type="PANTHER" id="PTHR34374:SF1">
    <property type="entry name" value="LARGE RIBOSOMAL RNA SUBUNIT ACCUMULATION PROTEIN YCED HOMOLOG 1, CHLOROPLASTIC"/>
    <property type="match status" value="1"/>
</dbReference>
<protein>
    <submittedName>
        <fullName evidence="1">Uncharacterized protein</fullName>
    </submittedName>
</protein>
<dbReference type="InterPro" id="IPR003772">
    <property type="entry name" value="YceD"/>
</dbReference>
<dbReference type="PANTHER" id="PTHR34374">
    <property type="entry name" value="LARGE RIBOSOMAL RNA SUBUNIT ACCUMULATION PROTEIN YCED HOMOLOG 1, CHLOROPLASTIC"/>
    <property type="match status" value="1"/>
</dbReference>
<reference evidence="1 2" key="1">
    <citation type="submission" date="2022-04" db="EMBL/GenBank/DDBJ databases">
        <title>Genome sequence of C. roseum typestrain.</title>
        <authorList>
            <person name="Poehlein A."/>
            <person name="Schoch T."/>
            <person name="Duerre P."/>
            <person name="Daniel R."/>
        </authorList>
    </citation>
    <scope>NUCLEOTIDE SEQUENCE [LARGE SCALE GENOMIC DNA]</scope>
    <source>
        <strain evidence="1 2">DSM 7320</strain>
    </source>
</reference>
<dbReference type="Proteomes" id="UP000190951">
    <property type="component" value="Chromosome"/>
</dbReference>
<gene>
    <name evidence="1" type="ORF">CROST_023210</name>
</gene>
<sequence>MLDVSDLITKKVSKKFVDMKLELTNFKFDSEEYKILEPLTLKGQLLMDGSIVTLSAEVKGTVELTCSRCLKKFPYNINLEIEEKFTDNPENKDDEVIFINNYEVDVNEIVENNIILSLPMKKLCREDCKGLCPMCGTDLNISKCNCHEENIDPRFAKLKDLFSDH</sequence>
<dbReference type="RefSeq" id="WP_077833787.1">
    <property type="nucleotide sequence ID" value="NZ_CP096983.1"/>
</dbReference>
<dbReference type="STRING" id="84029.CROST_03720"/>
<evidence type="ECO:0000313" key="1">
    <source>
        <dbReference type="EMBL" id="URZ11604.1"/>
    </source>
</evidence>
<dbReference type="Pfam" id="PF02620">
    <property type="entry name" value="YceD"/>
    <property type="match status" value="1"/>
</dbReference>
<evidence type="ECO:0000313" key="2">
    <source>
        <dbReference type="Proteomes" id="UP000190951"/>
    </source>
</evidence>
<keyword evidence="2" id="KW-1185">Reference proteome</keyword>